<proteinExistence type="predicted"/>
<keyword evidence="3" id="KW-1185">Reference proteome</keyword>
<evidence type="ECO:0000256" key="1">
    <source>
        <dbReference type="SAM" id="MobiDB-lite"/>
    </source>
</evidence>
<evidence type="ECO:0000313" key="2">
    <source>
        <dbReference type="EMBL" id="TWT93072.1"/>
    </source>
</evidence>
<name>A0A5C5ZZS7_9BACT</name>
<dbReference type="Proteomes" id="UP000316213">
    <property type="component" value="Unassembled WGS sequence"/>
</dbReference>
<protein>
    <submittedName>
        <fullName evidence="2">Uncharacterized protein</fullName>
    </submittedName>
</protein>
<reference evidence="2 3" key="1">
    <citation type="submission" date="2019-02" db="EMBL/GenBank/DDBJ databases">
        <title>Deep-cultivation of Planctomycetes and their phenomic and genomic characterization uncovers novel biology.</title>
        <authorList>
            <person name="Wiegand S."/>
            <person name="Jogler M."/>
            <person name="Boedeker C."/>
            <person name="Pinto D."/>
            <person name="Vollmers J."/>
            <person name="Rivas-Marin E."/>
            <person name="Kohn T."/>
            <person name="Peeters S.H."/>
            <person name="Heuer A."/>
            <person name="Rast P."/>
            <person name="Oberbeckmann S."/>
            <person name="Bunk B."/>
            <person name="Jeske O."/>
            <person name="Meyerdierks A."/>
            <person name="Storesund J.E."/>
            <person name="Kallscheuer N."/>
            <person name="Luecker S."/>
            <person name="Lage O.M."/>
            <person name="Pohl T."/>
            <person name="Merkel B.J."/>
            <person name="Hornburger P."/>
            <person name="Mueller R.-W."/>
            <person name="Bruemmer F."/>
            <person name="Labrenz M."/>
            <person name="Spormann A.M."/>
            <person name="Op Den Camp H."/>
            <person name="Overmann J."/>
            <person name="Amann R."/>
            <person name="Jetten M.S.M."/>
            <person name="Mascher T."/>
            <person name="Medema M.H."/>
            <person name="Devos D.P."/>
            <person name="Kaster A.-K."/>
            <person name="Ovreas L."/>
            <person name="Rohde M."/>
            <person name="Galperin M.Y."/>
            <person name="Jogler C."/>
        </authorList>
    </citation>
    <scope>NUCLEOTIDE SEQUENCE [LARGE SCALE GENOMIC DNA]</scope>
    <source>
        <strain evidence="2 3">Pla100</strain>
    </source>
</reference>
<sequence>MPTLAQGENGQPKRQTGNQLHSSDWFNSGNEDLHFVERRWSRLRKRPVNESAKLLMLLGERENYSLGSAGVKSSPEEIFKVL</sequence>
<evidence type="ECO:0000313" key="3">
    <source>
        <dbReference type="Proteomes" id="UP000316213"/>
    </source>
</evidence>
<feature type="region of interest" description="Disordered" evidence="1">
    <location>
        <begin position="1"/>
        <end position="28"/>
    </location>
</feature>
<gene>
    <name evidence="2" type="ORF">Pla100_43890</name>
</gene>
<dbReference type="EMBL" id="SJPM01000010">
    <property type="protein sequence ID" value="TWT93072.1"/>
    <property type="molecule type" value="Genomic_DNA"/>
</dbReference>
<dbReference type="AlphaFoldDB" id="A0A5C5ZZS7"/>
<organism evidence="2 3">
    <name type="scientific">Neorhodopirellula pilleata</name>
    <dbReference type="NCBI Taxonomy" id="2714738"/>
    <lineage>
        <taxon>Bacteria</taxon>
        <taxon>Pseudomonadati</taxon>
        <taxon>Planctomycetota</taxon>
        <taxon>Planctomycetia</taxon>
        <taxon>Pirellulales</taxon>
        <taxon>Pirellulaceae</taxon>
        <taxon>Neorhodopirellula</taxon>
    </lineage>
</organism>
<comment type="caution">
    <text evidence="2">The sequence shown here is derived from an EMBL/GenBank/DDBJ whole genome shotgun (WGS) entry which is preliminary data.</text>
</comment>
<accession>A0A5C5ZZS7</accession>